<accession>A0A5J5LKL7</accession>
<dbReference type="NCBIfam" id="NF005554">
    <property type="entry name" value="PRK07218.1"/>
    <property type="match status" value="1"/>
</dbReference>
<dbReference type="GO" id="GO:0003677">
    <property type="term" value="F:DNA binding"/>
    <property type="evidence" value="ECO:0007669"/>
    <property type="project" value="UniProtKB-KW"/>
</dbReference>
<dbReference type="Proteomes" id="UP000326244">
    <property type="component" value="Unassembled WGS sequence"/>
</dbReference>
<dbReference type="Gene3D" id="2.40.50.140">
    <property type="entry name" value="Nucleic acid-binding proteins"/>
    <property type="match status" value="2"/>
</dbReference>
<proteinExistence type="predicted"/>
<evidence type="ECO:0000256" key="1">
    <source>
        <dbReference type="ARBA" id="ARBA00023125"/>
    </source>
</evidence>
<organism evidence="3 4">
    <name type="scientific">Haloarcula hispanica</name>
    <dbReference type="NCBI Taxonomy" id="51589"/>
    <lineage>
        <taxon>Archaea</taxon>
        <taxon>Methanobacteriati</taxon>
        <taxon>Methanobacteriota</taxon>
        <taxon>Stenosarchaea group</taxon>
        <taxon>Halobacteria</taxon>
        <taxon>Halobacteriales</taxon>
        <taxon>Haloarculaceae</taxon>
        <taxon>Haloarcula</taxon>
    </lineage>
</organism>
<evidence type="ECO:0000313" key="4">
    <source>
        <dbReference type="Proteomes" id="UP000326244"/>
    </source>
</evidence>
<dbReference type="InterPro" id="IPR012340">
    <property type="entry name" value="NA-bd_OB-fold"/>
</dbReference>
<evidence type="ECO:0000256" key="2">
    <source>
        <dbReference type="SAM" id="MobiDB-lite"/>
    </source>
</evidence>
<name>A0A5J5LKL7_HALHI</name>
<dbReference type="GO" id="GO:0000724">
    <property type="term" value="P:double-strand break repair via homologous recombination"/>
    <property type="evidence" value="ECO:0007669"/>
    <property type="project" value="TreeGrafter"/>
</dbReference>
<dbReference type="CDD" id="cd04491">
    <property type="entry name" value="SoSSB_OBF"/>
    <property type="match status" value="2"/>
</dbReference>
<gene>
    <name evidence="3" type="ORF">EGO51_09405</name>
</gene>
<evidence type="ECO:0000313" key="3">
    <source>
        <dbReference type="EMBL" id="KAA9410009.1"/>
    </source>
</evidence>
<dbReference type="EMBL" id="RQWK01000001">
    <property type="protein sequence ID" value="KAA9410009.1"/>
    <property type="molecule type" value="Genomic_DNA"/>
</dbReference>
<dbReference type="InterPro" id="IPR051231">
    <property type="entry name" value="SOSS-B"/>
</dbReference>
<dbReference type="AlphaFoldDB" id="A0A5J5LKL7"/>
<feature type="compositionally biased region" description="Polar residues" evidence="2">
    <location>
        <begin position="56"/>
        <end position="67"/>
    </location>
</feature>
<reference evidence="3 4" key="1">
    <citation type="submission" date="2018-11" db="EMBL/GenBank/DDBJ databases">
        <title>Genomic analysis of Haloarcula hispanica CBA1121.</title>
        <authorList>
            <person name="Kim Y.B."/>
            <person name="Roh S.W."/>
        </authorList>
    </citation>
    <scope>NUCLEOTIDE SEQUENCE [LARGE SCALE GENOMIC DNA]</scope>
    <source>
        <strain evidence="3 4">CBA1121</strain>
    </source>
</reference>
<feature type="region of interest" description="Disordered" evidence="2">
    <location>
        <begin position="1"/>
        <end position="67"/>
    </location>
</feature>
<protein>
    <submittedName>
        <fullName evidence="3">Single-stranded DNA binding protein</fullName>
    </submittedName>
</protein>
<dbReference type="PANTHER" id="PTHR13356">
    <property type="entry name" value="OB FOLD NUCLEIC ACID BINDING PROTEIN-RELATED"/>
    <property type="match status" value="1"/>
</dbReference>
<dbReference type="PANTHER" id="PTHR13356:SF10">
    <property type="entry name" value="REPLICATION FACTOR-A PROTEIN 1"/>
    <property type="match status" value="1"/>
</dbReference>
<keyword evidence="1" id="KW-0238">DNA-binding</keyword>
<dbReference type="RefSeq" id="WP_151103464.1">
    <property type="nucleotide sequence ID" value="NZ_RQWK01000001.1"/>
</dbReference>
<comment type="caution">
    <text evidence="3">The sequence shown here is derived from an EMBL/GenBank/DDBJ whole genome shotgun (WGS) entry which is preliminary data.</text>
</comment>
<dbReference type="GO" id="GO:0010212">
    <property type="term" value="P:response to ionizing radiation"/>
    <property type="evidence" value="ECO:0007669"/>
    <property type="project" value="TreeGrafter"/>
</dbReference>
<sequence length="426" mass="46060">MSLEDHAEELASDLGVDKEEVTRDLENLVNYSVPMDEAKQSLRRKYGDGGSSGDGTPSSKAISEVSTDDSNVTVTAVVLTSGRRSIQYNGEQHVIREGQLADETGKISYTAWDGFSGDLQPGQTVRLGNAGVREWDGQPELNLGDSTDPEVVDETLDIDYEVGGRAALQDLAPGDRGITVEVQVLECEQKVIDGRDGETTILSGVLGDESGRLPFTDWEPHEEIEEGASVRLDETFVREFRGAPSVNVSEFSTVTALDRTVEVTEDAPRMSIREAVESGGLFDVELAGNVIEVRDGSGLIERCPECGRVIQNGQCRSHGAVEGEDDLRTKAILDDGTDTVTAVLDDELTARVYGGDLDDAREHARDAMDKEVVAERISDRIVGREYVVRGSLSVDEYGANLTASTFVEAGDDPATRARTLLQEADT</sequence>
<dbReference type="SUPFAM" id="SSF50249">
    <property type="entry name" value="Nucleic acid-binding proteins"/>
    <property type="match status" value="3"/>
</dbReference>
<feature type="compositionally biased region" description="Basic and acidic residues" evidence="2">
    <location>
        <begin position="1"/>
        <end position="26"/>
    </location>
</feature>